<organism evidence="2 3">
    <name type="scientific">Phytophthora fragariaefolia</name>
    <dbReference type="NCBI Taxonomy" id="1490495"/>
    <lineage>
        <taxon>Eukaryota</taxon>
        <taxon>Sar</taxon>
        <taxon>Stramenopiles</taxon>
        <taxon>Oomycota</taxon>
        <taxon>Peronosporomycetes</taxon>
        <taxon>Peronosporales</taxon>
        <taxon>Peronosporaceae</taxon>
        <taxon>Phytophthora</taxon>
    </lineage>
</organism>
<sequence length="91" mass="10303">MDAADNTALSDRILMADEDRIKFVDETDRALEAATNDDEERFTFFGRKRKKKLRKDHEEEPTPTPIPEANSTAKPTLVPTRESIINGIVSD</sequence>
<dbReference type="AlphaFoldDB" id="A0A9W6Y824"/>
<reference evidence="2" key="1">
    <citation type="submission" date="2023-04" db="EMBL/GenBank/DDBJ databases">
        <title>Phytophthora fragariaefolia NBRC 109709.</title>
        <authorList>
            <person name="Ichikawa N."/>
            <person name="Sato H."/>
            <person name="Tonouchi N."/>
        </authorList>
    </citation>
    <scope>NUCLEOTIDE SEQUENCE</scope>
    <source>
        <strain evidence="2">NBRC 109709</strain>
    </source>
</reference>
<evidence type="ECO:0000256" key="1">
    <source>
        <dbReference type="SAM" id="MobiDB-lite"/>
    </source>
</evidence>
<keyword evidence="3" id="KW-1185">Reference proteome</keyword>
<dbReference type="EMBL" id="BSXT01004760">
    <property type="protein sequence ID" value="GMF58862.1"/>
    <property type="molecule type" value="Genomic_DNA"/>
</dbReference>
<comment type="caution">
    <text evidence="2">The sequence shown here is derived from an EMBL/GenBank/DDBJ whole genome shotgun (WGS) entry which is preliminary data.</text>
</comment>
<feature type="region of interest" description="Disordered" evidence="1">
    <location>
        <begin position="48"/>
        <end position="78"/>
    </location>
</feature>
<proteinExistence type="predicted"/>
<gene>
    <name evidence="2" type="ORF">Pfra01_002538300</name>
</gene>
<name>A0A9W6Y824_9STRA</name>
<evidence type="ECO:0000313" key="3">
    <source>
        <dbReference type="Proteomes" id="UP001165121"/>
    </source>
</evidence>
<accession>A0A9W6Y824</accession>
<evidence type="ECO:0000313" key="2">
    <source>
        <dbReference type="EMBL" id="GMF58862.1"/>
    </source>
</evidence>
<protein>
    <submittedName>
        <fullName evidence="2">Unnamed protein product</fullName>
    </submittedName>
</protein>
<dbReference type="Proteomes" id="UP001165121">
    <property type="component" value="Unassembled WGS sequence"/>
</dbReference>